<sequence>MIDYDETPKSELSDGIATFGSFSRKVQRKRTIGRRSMEHGSSINEEAYDEDCFEDIYYHSVLHNSRISKNSSTNLPVCSPCSCALF</sequence>
<evidence type="ECO:0000313" key="1">
    <source>
        <dbReference type="EMBL" id="CAG9325903.1"/>
    </source>
</evidence>
<gene>
    <name evidence="1" type="ORF">BSTOLATCC_MIC39686</name>
</gene>
<evidence type="ECO:0000313" key="2">
    <source>
        <dbReference type="Proteomes" id="UP001162131"/>
    </source>
</evidence>
<name>A0AAU9JIU7_9CILI</name>
<keyword evidence="2" id="KW-1185">Reference proteome</keyword>
<accession>A0AAU9JIU7</accession>
<reference evidence="1" key="1">
    <citation type="submission" date="2021-09" db="EMBL/GenBank/DDBJ databases">
        <authorList>
            <consortium name="AG Swart"/>
            <person name="Singh M."/>
            <person name="Singh A."/>
            <person name="Seah K."/>
            <person name="Emmerich C."/>
        </authorList>
    </citation>
    <scope>NUCLEOTIDE SEQUENCE</scope>
    <source>
        <strain evidence="1">ATCC30299</strain>
    </source>
</reference>
<comment type="caution">
    <text evidence="1">The sequence shown here is derived from an EMBL/GenBank/DDBJ whole genome shotgun (WGS) entry which is preliminary data.</text>
</comment>
<dbReference type="AlphaFoldDB" id="A0AAU9JIU7"/>
<dbReference type="EMBL" id="CAJZBQ010000039">
    <property type="protein sequence ID" value="CAG9325903.1"/>
    <property type="molecule type" value="Genomic_DNA"/>
</dbReference>
<protein>
    <submittedName>
        <fullName evidence="1">Uncharacterized protein</fullName>
    </submittedName>
</protein>
<proteinExistence type="predicted"/>
<organism evidence="1 2">
    <name type="scientific">Blepharisma stoltei</name>
    <dbReference type="NCBI Taxonomy" id="1481888"/>
    <lineage>
        <taxon>Eukaryota</taxon>
        <taxon>Sar</taxon>
        <taxon>Alveolata</taxon>
        <taxon>Ciliophora</taxon>
        <taxon>Postciliodesmatophora</taxon>
        <taxon>Heterotrichea</taxon>
        <taxon>Heterotrichida</taxon>
        <taxon>Blepharismidae</taxon>
        <taxon>Blepharisma</taxon>
    </lineage>
</organism>
<dbReference type="Proteomes" id="UP001162131">
    <property type="component" value="Unassembled WGS sequence"/>
</dbReference>